<dbReference type="PANTHER" id="PTHR31650:SF1">
    <property type="entry name" value="WAX ESTER SYNTHASE_DIACYLGLYCEROL ACYLTRANSFERASE 4-RELATED"/>
    <property type="match status" value="1"/>
</dbReference>
<evidence type="ECO:0000256" key="2">
    <source>
        <dbReference type="ARBA" id="ARBA00005189"/>
    </source>
</evidence>
<feature type="domain" description="O-acyltransferase WSD1-like N-terminal" evidence="11">
    <location>
        <begin position="24"/>
        <end position="291"/>
    </location>
</feature>
<evidence type="ECO:0000259" key="12">
    <source>
        <dbReference type="Pfam" id="PF06974"/>
    </source>
</evidence>
<dbReference type="Gene3D" id="3.30.559.10">
    <property type="entry name" value="Chloramphenicol acetyltransferase-like domain"/>
    <property type="match status" value="1"/>
</dbReference>
<dbReference type="GO" id="GO:0019432">
    <property type="term" value="P:triglyceride biosynthetic process"/>
    <property type="evidence" value="ECO:0007669"/>
    <property type="project" value="UniProtKB-UniPathway"/>
</dbReference>
<dbReference type="UniPathway" id="UPA00282"/>
<proteinExistence type="inferred from homology"/>
<comment type="pathway">
    <text evidence="2">Lipid metabolism.</text>
</comment>
<feature type="domain" description="O-acyltransferase WSD1 C-terminal" evidence="12">
    <location>
        <begin position="332"/>
        <end position="465"/>
    </location>
</feature>
<dbReference type="InterPro" id="IPR009721">
    <property type="entry name" value="O-acyltransferase_WSD1_C"/>
</dbReference>
<protein>
    <recommendedName>
        <fullName evidence="4">diacylglycerol O-acyltransferase</fullName>
        <ecNumber evidence="4">2.3.1.20</ecNumber>
    </recommendedName>
</protein>
<accession>A0A6M2BY85</accession>
<keyword evidence="7" id="KW-0319">Glycerol metabolism</keyword>
<evidence type="ECO:0000256" key="10">
    <source>
        <dbReference type="ARBA" id="ARBA00048109"/>
    </source>
</evidence>
<comment type="pathway">
    <text evidence="1">Glycerolipid metabolism; triacylglycerol biosynthesis.</text>
</comment>
<dbReference type="GO" id="GO:0071731">
    <property type="term" value="P:response to nitric oxide"/>
    <property type="evidence" value="ECO:0007669"/>
    <property type="project" value="TreeGrafter"/>
</dbReference>
<comment type="catalytic activity">
    <reaction evidence="10">
        <text>an acyl-CoA + a 1,2-diacyl-sn-glycerol = a triacyl-sn-glycerol + CoA</text>
        <dbReference type="Rhea" id="RHEA:10868"/>
        <dbReference type="ChEBI" id="CHEBI:17815"/>
        <dbReference type="ChEBI" id="CHEBI:57287"/>
        <dbReference type="ChEBI" id="CHEBI:58342"/>
        <dbReference type="ChEBI" id="CHEBI:64615"/>
        <dbReference type="EC" id="2.3.1.20"/>
    </reaction>
</comment>
<keyword evidence="5" id="KW-0444">Lipid biosynthesis</keyword>
<dbReference type="SUPFAM" id="SSF52777">
    <property type="entry name" value="CoA-dependent acyltransferases"/>
    <property type="match status" value="1"/>
</dbReference>
<dbReference type="GO" id="GO:0005886">
    <property type="term" value="C:plasma membrane"/>
    <property type="evidence" value="ECO:0007669"/>
    <property type="project" value="TreeGrafter"/>
</dbReference>
<evidence type="ECO:0000256" key="5">
    <source>
        <dbReference type="ARBA" id="ARBA00022516"/>
    </source>
</evidence>
<dbReference type="AlphaFoldDB" id="A0A6M2BY85"/>
<dbReference type="InterPro" id="IPR045034">
    <property type="entry name" value="O-acyltransferase_WSD1-like"/>
</dbReference>
<evidence type="ECO:0000256" key="7">
    <source>
        <dbReference type="ARBA" id="ARBA00022798"/>
    </source>
</evidence>
<dbReference type="PANTHER" id="PTHR31650">
    <property type="entry name" value="O-ACYLTRANSFERASE (WSD1-LIKE) FAMILY PROTEIN"/>
    <property type="match status" value="1"/>
</dbReference>
<reference evidence="13 14" key="1">
    <citation type="journal article" date="2014" name="Int. J. Syst. Evol. Microbiol.">
        <title>Solimonas terrae sp. nov., isolated from soil.</title>
        <authorList>
            <person name="Kim S.J."/>
            <person name="Moon J.Y."/>
            <person name="Weon H.Y."/>
            <person name="Ahn J.H."/>
            <person name="Chen W.M."/>
            <person name="Kwon S.W."/>
        </authorList>
    </citation>
    <scope>NUCLEOTIDE SEQUENCE [LARGE SCALE GENOMIC DNA]</scope>
    <source>
        <strain evidence="13 14">KIS83-12</strain>
    </source>
</reference>
<gene>
    <name evidence="13" type="ORF">G7Y85_18540</name>
</gene>
<dbReference type="Pfam" id="PF03007">
    <property type="entry name" value="WS_DGAT_cat"/>
    <property type="match status" value="1"/>
</dbReference>
<dbReference type="Gene3D" id="3.30.559.30">
    <property type="entry name" value="Nonribosomal peptide synthetase, condensation domain"/>
    <property type="match status" value="1"/>
</dbReference>
<keyword evidence="8" id="KW-0443">Lipid metabolism</keyword>
<organism evidence="13 14">
    <name type="scientific">Solimonas terrae</name>
    <dbReference type="NCBI Taxonomy" id="1396819"/>
    <lineage>
        <taxon>Bacteria</taxon>
        <taxon>Pseudomonadati</taxon>
        <taxon>Pseudomonadota</taxon>
        <taxon>Gammaproteobacteria</taxon>
        <taxon>Nevskiales</taxon>
        <taxon>Nevskiaceae</taxon>
        <taxon>Solimonas</taxon>
    </lineage>
</organism>
<comment type="similarity">
    <text evidence="3">Belongs to the long-chain O-acyltransferase family.</text>
</comment>
<dbReference type="Pfam" id="PF06974">
    <property type="entry name" value="WS_DGAT_C"/>
    <property type="match status" value="1"/>
</dbReference>
<evidence type="ECO:0000256" key="9">
    <source>
        <dbReference type="ARBA" id="ARBA00023315"/>
    </source>
</evidence>
<dbReference type="EMBL" id="JAAMOW010000010">
    <property type="protein sequence ID" value="NGY06777.1"/>
    <property type="molecule type" value="Genomic_DNA"/>
</dbReference>
<dbReference type="InterPro" id="IPR014292">
    <property type="entry name" value="Acyl_transf_WS/DGAT"/>
</dbReference>
<dbReference type="GO" id="GO:0051701">
    <property type="term" value="P:biological process involved in interaction with host"/>
    <property type="evidence" value="ECO:0007669"/>
    <property type="project" value="TreeGrafter"/>
</dbReference>
<dbReference type="NCBIfam" id="TIGR02946">
    <property type="entry name" value="acyl_WS_DGAT"/>
    <property type="match status" value="1"/>
</dbReference>
<dbReference type="RefSeq" id="WP_166260999.1">
    <property type="nucleotide sequence ID" value="NZ_JAAMOW010000010.1"/>
</dbReference>
<evidence type="ECO:0000256" key="8">
    <source>
        <dbReference type="ARBA" id="ARBA00023098"/>
    </source>
</evidence>
<evidence type="ECO:0000256" key="3">
    <source>
        <dbReference type="ARBA" id="ARBA00009587"/>
    </source>
</evidence>
<dbReference type="GO" id="GO:0004144">
    <property type="term" value="F:diacylglycerol O-acyltransferase activity"/>
    <property type="evidence" value="ECO:0007669"/>
    <property type="project" value="UniProtKB-EC"/>
</dbReference>
<name>A0A6M2BY85_9GAMM</name>
<keyword evidence="9 13" id="KW-0012">Acyltransferase</keyword>
<sequence length="491" mass="54273">MSQTEAPMQQLRADLRDWGGPAEMSAFDAVMWRAEADPRLRSTVTSVMVLDRTPDWAQLMARHRWLVDAAPRFRQRVVVPALNTGHPTWVDDPHFDLAYHVRRIGIAEPGSRRQLFELAQTLAMTPFDRSRPPWEATLIEGLENGRAAYVLKLHHAVSDGLGIIQLLTRMLSRTRDDTERAQSELRARSRRAAPSALSLSLRQLRKRLRTLPQDGAEGLSTARRHLRSALNDPATLTSYLASAKRTLGVRPVPGSPIFRRRSLSWHFEGIEIPLPRLKAAARQAGASLNDALLAGLIGGFRRYHEEMGLEQSHMPLSFPVSLRTGDDTLGTNRFAGVQYAAPLLETDALKRIHAIQEFVRGVRQEPALDLLVRMMPAITRLPLPAITAMIAGFTVAQDAQISNVPGIPHQVFLAGAEVVEFWPFPPLPGCGMMIALVSHSGRCFLGINSDSAAVTEPDLLAECFRLGVEEVLLLAPAAKKSANARKRTAKS</sequence>
<dbReference type="InterPro" id="IPR004255">
    <property type="entry name" value="O-acyltransferase_WSD1_N"/>
</dbReference>
<dbReference type="GO" id="GO:0001666">
    <property type="term" value="P:response to hypoxia"/>
    <property type="evidence" value="ECO:0007669"/>
    <property type="project" value="TreeGrafter"/>
</dbReference>
<comment type="caution">
    <text evidence="13">The sequence shown here is derived from an EMBL/GenBank/DDBJ whole genome shotgun (WGS) entry which is preliminary data.</text>
</comment>
<dbReference type="GO" id="GO:0006071">
    <property type="term" value="P:glycerol metabolic process"/>
    <property type="evidence" value="ECO:0007669"/>
    <property type="project" value="UniProtKB-KW"/>
</dbReference>
<evidence type="ECO:0000256" key="6">
    <source>
        <dbReference type="ARBA" id="ARBA00022679"/>
    </source>
</evidence>
<evidence type="ECO:0000313" key="13">
    <source>
        <dbReference type="EMBL" id="NGY06777.1"/>
    </source>
</evidence>
<evidence type="ECO:0000313" key="14">
    <source>
        <dbReference type="Proteomes" id="UP000472676"/>
    </source>
</evidence>
<evidence type="ECO:0000256" key="1">
    <source>
        <dbReference type="ARBA" id="ARBA00004771"/>
    </source>
</evidence>
<dbReference type="InterPro" id="IPR023213">
    <property type="entry name" value="CAT-like_dom_sf"/>
</dbReference>
<evidence type="ECO:0000259" key="11">
    <source>
        <dbReference type="Pfam" id="PF03007"/>
    </source>
</evidence>
<evidence type="ECO:0000256" key="4">
    <source>
        <dbReference type="ARBA" id="ARBA00013244"/>
    </source>
</evidence>
<dbReference type="EC" id="2.3.1.20" evidence="4"/>
<keyword evidence="6 13" id="KW-0808">Transferase</keyword>
<dbReference type="Proteomes" id="UP000472676">
    <property type="component" value="Unassembled WGS sequence"/>
</dbReference>
<keyword evidence="14" id="KW-1185">Reference proteome</keyword>